<dbReference type="STRING" id="4533.J3LIQ8"/>
<name>J3LIQ8_ORYBR</name>
<dbReference type="OMA" id="LSPFRYN"/>
<organism evidence="3">
    <name type="scientific">Oryza brachyantha</name>
    <name type="common">malo sina</name>
    <dbReference type="NCBI Taxonomy" id="4533"/>
    <lineage>
        <taxon>Eukaryota</taxon>
        <taxon>Viridiplantae</taxon>
        <taxon>Streptophyta</taxon>
        <taxon>Embryophyta</taxon>
        <taxon>Tracheophyta</taxon>
        <taxon>Spermatophyta</taxon>
        <taxon>Magnoliopsida</taxon>
        <taxon>Liliopsida</taxon>
        <taxon>Poales</taxon>
        <taxon>Poaceae</taxon>
        <taxon>BOP clade</taxon>
        <taxon>Oryzoideae</taxon>
        <taxon>Oryzeae</taxon>
        <taxon>Oryzinae</taxon>
        <taxon>Oryza</taxon>
    </lineage>
</organism>
<dbReference type="PANTHER" id="PTHR35689:SF1">
    <property type="entry name" value="EARLY ENDOSOME ANTIGEN"/>
    <property type="match status" value="1"/>
</dbReference>
<gene>
    <name evidence="3" type="primary">LOC102712696</name>
</gene>
<protein>
    <submittedName>
        <fullName evidence="3">Uncharacterized protein</fullName>
    </submittedName>
</protein>
<feature type="region of interest" description="Disordered" evidence="2">
    <location>
        <begin position="37"/>
        <end position="87"/>
    </location>
</feature>
<dbReference type="AlphaFoldDB" id="J3LIQ8"/>
<dbReference type="EnsemblPlants" id="OB02G45250.1">
    <property type="protein sequence ID" value="OB02G45250.1"/>
    <property type="gene ID" value="OB02G45250"/>
</dbReference>
<keyword evidence="4" id="KW-1185">Reference proteome</keyword>
<dbReference type="eggNOG" id="ENOG502QQEN">
    <property type="taxonomic scope" value="Eukaryota"/>
</dbReference>
<dbReference type="HOGENOM" id="CLU_072916_0_0_1"/>
<feature type="coiled-coil region" evidence="1">
    <location>
        <begin position="174"/>
        <end position="256"/>
    </location>
</feature>
<evidence type="ECO:0000256" key="1">
    <source>
        <dbReference type="SAM" id="Coils"/>
    </source>
</evidence>
<keyword evidence="1" id="KW-0175">Coiled coil</keyword>
<evidence type="ECO:0000256" key="2">
    <source>
        <dbReference type="SAM" id="MobiDB-lite"/>
    </source>
</evidence>
<accession>J3LIQ8</accession>
<dbReference type="PANTHER" id="PTHR35689">
    <property type="entry name" value="EARLY ENDOSOME ANTIGEN"/>
    <property type="match status" value="1"/>
</dbReference>
<sequence length="330" mass="37744">MKWFGPKTSGERRPGPKNNTNGHPVFIHRVGFKIHHFQKRKSDRSIDQPTLLLSASPRQPPPERKRRRQREKGSMEPAAAPLPGGVDDYIRDSIHDSLGLPVPDRSLRLKLLASEDHRRRLQDHVFSLEEDLRAAARRIELLKSESAMNATGLRRCIEEKEAMVTAYNDLASHSAKLERECALYERDLERAMESCDDLAKENDEIRARLNDDTTLTALTNEVQALQKDKENLRINLNKAEEEVKLLFEENKILDEENKRLLSLLEKERQHRSERKHSSSASASTKHKRKSSSLKETSPVGRAIDFKGADSSRHPLSPLPPNSPDYRAHKK</sequence>
<feature type="region of interest" description="Disordered" evidence="2">
    <location>
        <begin position="266"/>
        <end position="330"/>
    </location>
</feature>
<dbReference type="Proteomes" id="UP000006038">
    <property type="component" value="Unassembled WGS sequence"/>
</dbReference>
<evidence type="ECO:0000313" key="4">
    <source>
        <dbReference type="Proteomes" id="UP000006038"/>
    </source>
</evidence>
<feature type="region of interest" description="Disordered" evidence="2">
    <location>
        <begin position="1"/>
        <end position="24"/>
    </location>
</feature>
<dbReference type="Gramene" id="OB02G45250.1">
    <property type="protein sequence ID" value="OB02G45250.1"/>
    <property type="gene ID" value="OB02G45250"/>
</dbReference>
<evidence type="ECO:0000313" key="3">
    <source>
        <dbReference type="EnsemblPlants" id="OB02G45250.1"/>
    </source>
</evidence>
<feature type="compositionally biased region" description="Basic and acidic residues" evidence="2">
    <location>
        <begin position="303"/>
        <end position="312"/>
    </location>
</feature>
<reference evidence="3" key="1">
    <citation type="submission" date="2013-04" db="UniProtKB">
        <authorList>
            <consortium name="EnsemblPlants"/>
        </authorList>
    </citation>
    <scope>IDENTIFICATION</scope>
</reference>
<proteinExistence type="predicted"/>